<accession>A0A932EPP6</accession>
<evidence type="ECO:0000313" key="1">
    <source>
        <dbReference type="EMBL" id="MBI2678477.1"/>
    </source>
</evidence>
<protein>
    <submittedName>
        <fullName evidence="1">DNA-directed RNA polymerase subunit omega</fullName>
    </submittedName>
</protein>
<name>A0A932EPP6_9BACT</name>
<gene>
    <name evidence="1" type="ORF">HYX28_06820</name>
</gene>
<proteinExistence type="predicted"/>
<reference evidence="1" key="1">
    <citation type="submission" date="2020-07" db="EMBL/GenBank/DDBJ databases">
        <title>Huge and variable diversity of episymbiotic CPR bacteria and DPANN archaea in groundwater ecosystems.</title>
        <authorList>
            <person name="He C.Y."/>
            <person name="Keren R."/>
            <person name="Whittaker M."/>
            <person name="Farag I.F."/>
            <person name="Doudna J."/>
            <person name="Cate J.H.D."/>
            <person name="Banfield J.F."/>
        </authorList>
    </citation>
    <scope>NUCLEOTIDE SEQUENCE</scope>
    <source>
        <strain evidence="1">NC_groundwater_580_Pr5_B-0.1um_64_19</strain>
    </source>
</reference>
<dbReference type="AlphaFoldDB" id="A0A932EPP6"/>
<dbReference type="Proteomes" id="UP000779809">
    <property type="component" value="Unassembled WGS sequence"/>
</dbReference>
<sequence>MRSDLVFPAVKTVRNRYELCQLASKATRRFHKPSLRIQDTMNDILTKVGAAVAEPETVMGRTEVLAESHKRAA</sequence>
<dbReference type="GO" id="GO:0000428">
    <property type="term" value="C:DNA-directed RNA polymerase complex"/>
    <property type="evidence" value="ECO:0007669"/>
    <property type="project" value="UniProtKB-KW"/>
</dbReference>
<dbReference type="EMBL" id="JACPNR010000009">
    <property type="protein sequence ID" value="MBI2678477.1"/>
    <property type="molecule type" value="Genomic_DNA"/>
</dbReference>
<keyword evidence="1" id="KW-0240">DNA-directed RNA polymerase</keyword>
<organism evidence="1 2">
    <name type="scientific">Candidatus Korobacter versatilis</name>
    <dbReference type="NCBI Taxonomy" id="658062"/>
    <lineage>
        <taxon>Bacteria</taxon>
        <taxon>Pseudomonadati</taxon>
        <taxon>Acidobacteriota</taxon>
        <taxon>Terriglobia</taxon>
        <taxon>Terriglobales</taxon>
        <taxon>Candidatus Korobacteraceae</taxon>
        <taxon>Candidatus Korobacter</taxon>
    </lineage>
</organism>
<comment type="caution">
    <text evidence="1">The sequence shown here is derived from an EMBL/GenBank/DDBJ whole genome shotgun (WGS) entry which is preliminary data.</text>
</comment>
<evidence type="ECO:0000313" key="2">
    <source>
        <dbReference type="Proteomes" id="UP000779809"/>
    </source>
</evidence>
<keyword evidence="1" id="KW-0804">Transcription</keyword>